<dbReference type="RefSeq" id="WP_183722321.1">
    <property type="nucleotide sequence ID" value="NZ_JACHGO010000011.1"/>
</dbReference>
<dbReference type="CDD" id="cd04301">
    <property type="entry name" value="NAT_SF"/>
    <property type="match status" value="1"/>
</dbReference>
<evidence type="ECO:0000313" key="4">
    <source>
        <dbReference type="EMBL" id="MBB5144730.1"/>
    </source>
</evidence>
<accession>A0A7W8C338</accession>
<organism evidence="4 5">
    <name type="scientific">Desulfovibrio intestinalis</name>
    <dbReference type="NCBI Taxonomy" id="58621"/>
    <lineage>
        <taxon>Bacteria</taxon>
        <taxon>Pseudomonadati</taxon>
        <taxon>Thermodesulfobacteriota</taxon>
        <taxon>Desulfovibrionia</taxon>
        <taxon>Desulfovibrionales</taxon>
        <taxon>Desulfovibrionaceae</taxon>
        <taxon>Desulfovibrio</taxon>
    </lineage>
</organism>
<dbReference type="SUPFAM" id="SSF55729">
    <property type="entry name" value="Acyl-CoA N-acyltransferases (Nat)"/>
    <property type="match status" value="1"/>
</dbReference>
<keyword evidence="1 4" id="KW-0808">Transferase</keyword>
<gene>
    <name evidence="4" type="ORF">HNQ38_002848</name>
</gene>
<comment type="caution">
    <text evidence="4">The sequence shown here is derived from an EMBL/GenBank/DDBJ whole genome shotgun (WGS) entry which is preliminary data.</text>
</comment>
<dbReference type="Pfam" id="PF13508">
    <property type="entry name" value="Acetyltransf_7"/>
    <property type="match status" value="1"/>
</dbReference>
<dbReference type="GO" id="GO:0016747">
    <property type="term" value="F:acyltransferase activity, transferring groups other than amino-acyl groups"/>
    <property type="evidence" value="ECO:0007669"/>
    <property type="project" value="InterPro"/>
</dbReference>
<dbReference type="Gene3D" id="3.40.630.30">
    <property type="match status" value="1"/>
</dbReference>
<evidence type="ECO:0000313" key="5">
    <source>
        <dbReference type="Proteomes" id="UP000539075"/>
    </source>
</evidence>
<evidence type="ECO:0000256" key="2">
    <source>
        <dbReference type="ARBA" id="ARBA00023315"/>
    </source>
</evidence>
<proteinExistence type="predicted"/>
<dbReference type="Proteomes" id="UP000539075">
    <property type="component" value="Unassembled WGS sequence"/>
</dbReference>
<dbReference type="InterPro" id="IPR016181">
    <property type="entry name" value="Acyl_CoA_acyltransferase"/>
</dbReference>
<dbReference type="EMBL" id="JACHGO010000011">
    <property type="protein sequence ID" value="MBB5144730.1"/>
    <property type="molecule type" value="Genomic_DNA"/>
</dbReference>
<dbReference type="PANTHER" id="PTHR43877">
    <property type="entry name" value="AMINOALKYLPHOSPHONATE N-ACETYLTRANSFERASE-RELATED-RELATED"/>
    <property type="match status" value="1"/>
</dbReference>
<dbReference type="PROSITE" id="PS51186">
    <property type="entry name" value="GNAT"/>
    <property type="match status" value="1"/>
</dbReference>
<keyword evidence="2" id="KW-0012">Acyltransferase</keyword>
<dbReference type="InterPro" id="IPR000182">
    <property type="entry name" value="GNAT_dom"/>
</dbReference>
<dbReference type="InterPro" id="IPR050832">
    <property type="entry name" value="Bact_Acetyltransf"/>
</dbReference>
<protein>
    <submittedName>
        <fullName evidence="4">GNAT superfamily N-acetyltransferase</fullName>
    </submittedName>
</protein>
<name>A0A7W8C338_9BACT</name>
<evidence type="ECO:0000259" key="3">
    <source>
        <dbReference type="PROSITE" id="PS51186"/>
    </source>
</evidence>
<feature type="domain" description="N-acetyltransferase" evidence="3">
    <location>
        <begin position="7"/>
        <end position="149"/>
    </location>
</feature>
<keyword evidence="5" id="KW-1185">Reference proteome</keyword>
<reference evidence="4 5" key="1">
    <citation type="submission" date="2020-08" db="EMBL/GenBank/DDBJ databases">
        <title>Genomic Encyclopedia of Type Strains, Phase IV (KMG-IV): sequencing the most valuable type-strain genomes for metagenomic binning, comparative biology and taxonomic classification.</title>
        <authorList>
            <person name="Goeker M."/>
        </authorList>
    </citation>
    <scope>NUCLEOTIDE SEQUENCE [LARGE SCALE GENOMIC DNA]</scope>
    <source>
        <strain evidence="4 5">DSM 11275</strain>
    </source>
</reference>
<evidence type="ECO:0000256" key="1">
    <source>
        <dbReference type="ARBA" id="ARBA00022679"/>
    </source>
</evidence>
<sequence length="153" mass="16985">MNKNDTVLIRPANTADVEAIFHIRTSVKENHLSREQMADMGITPEIIKETIAAGQCAWLAEVDGRPVAFAMIDVEEGCVFAAFVLPEFEGRGLGSKLMAEAEAGLFSAHESIWLETDGKSRAYRFYTRLGWNPVSTYENGDVRLEKKHPQAGK</sequence>
<dbReference type="AlphaFoldDB" id="A0A7W8C338"/>